<dbReference type="Proteomes" id="UP001501444">
    <property type="component" value="Unassembled WGS sequence"/>
</dbReference>
<dbReference type="EMBL" id="BAAARV010000039">
    <property type="protein sequence ID" value="GAA2356701.1"/>
    <property type="molecule type" value="Genomic_DNA"/>
</dbReference>
<evidence type="ECO:0000313" key="2">
    <source>
        <dbReference type="EMBL" id="GAA2356701.1"/>
    </source>
</evidence>
<proteinExistence type="predicted"/>
<keyword evidence="3" id="KW-1185">Reference proteome</keyword>
<gene>
    <name evidence="2" type="ORF">GCM10010170_049650</name>
</gene>
<comment type="caution">
    <text evidence="2">The sequence shown here is derived from an EMBL/GenBank/DDBJ whole genome shotgun (WGS) entry which is preliminary data.</text>
</comment>
<reference evidence="3" key="1">
    <citation type="journal article" date="2019" name="Int. J. Syst. Evol. Microbiol.">
        <title>The Global Catalogue of Microorganisms (GCM) 10K type strain sequencing project: providing services to taxonomists for standard genome sequencing and annotation.</title>
        <authorList>
            <consortium name="The Broad Institute Genomics Platform"/>
            <consortium name="The Broad Institute Genome Sequencing Center for Infectious Disease"/>
            <person name="Wu L."/>
            <person name="Ma J."/>
        </authorList>
    </citation>
    <scope>NUCLEOTIDE SEQUENCE [LARGE SCALE GENOMIC DNA]</scope>
    <source>
        <strain evidence="3">JCM 3272</strain>
    </source>
</reference>
<sequence>MTAPGRTGHDSEWTEAWAAALEAMELEADAVEEMLRHRDMLQRTSDHALFAPPVGIGPLPLELTERARRLVQRQLDLSRELSIAIAGNRQQARLVSRLQREGPGGQPPPVFVDNRA</sequence>
<accession>A0ABP5TP45</accession>
<protein>
    <recommendedName>
        <fullName evidence="4">Flagellar protein FliT</fullName>
    </recommendedName>
</protein>
<dbReference type="RefSeq" id="WP_344614887.1">
    <property type="nucleotide sequence ID" value="NZ_BAAARV010000039.1"/>
</dbReference>
<feature type="region of interest" description="Disordered" evidence="1">
    <location>
        <begin position="96"/>
        <end position="116"/>
    </location>
</feature>
<name>A0ABP5TP45_9ACTN</name>
<evidence type="ECO:0000256" key="1">
    <source>
        <dbReference type="SAM" id="MobiDB-lite"/>
    </source>
</evidence>
<evidence type="ECO:0000313" key="3">
    <source>
        <dbReference type="Proteomes" id="UP001501444"/>
    </source>
</evidence>
<organism evidence="2 3">
    <name type="scientific">Dactylosporangium salmoneum</name>
    <dbReference type="NCBI Taxonomy" id="53361"/>
    <lineage>
        <taxon>Bacteria</taxon>
        <taxon>Bacillati</taxon>
        <taxon>Actinomycetota</taxon>
        <taxon>Actinomycetes</taxon>
        <taxon>Micromonosporales</taxon>
        <taxon>Micromonosporaceae</taxon>
        <taxon>Dactylosporangium</taxon>
    </lineage>
</organism>
<evidence type="ECO:0008006" key="4">
    <source>
        <dbReference type="Google" id="ProtNLM"/>
    </source>
</evidence>